<proteinExistence type="predicted"/>
<feature type="transmembrane region" description="Helical" evidence="2">
    <location>
        <begin position="72"/>
        <end position="96"/>
    </location>
</feature>
<reference evidence="3" key="2">
    <citation type="submission" date="2020-07" db="EMBL/GenBank/DDBJ databases">
        <authorList>
            <person name="Vera ALvarez R."/>
            <person name="Arias-Moreno D.M."/>
            <person name="Jimenez-Jacinto V."/>
            <person name="Jimenez-Bremont J.F."/>
            <person name="Swaminathan K."/>
            <person name="Moose S.P."/>
            <person name="Guerrero-Gonzalez M.L."/>
            <person name="Marino-Ramirez L."/>
            <person name="Landsman D."/>
            <person name="Rodriguez-Kessler M."/>
            <person name="Delgado-Sanchez P."/>
        </authorList>
    </citation>
    <scope>NUCLEOTIDE SEQUENCE</scope>
    <source>
        <tissue evidence="3">Cladode</tissue>
    </source>
</reference>
<name>A0A7C9EBW5_OPUST</name>
<evidence type="ECO:0000313" key="3">
    <source>
        <dbReference type="EMBL" id="MBA4658568.1"/>
    </source>
</evidence>
<dbReference type="AlphaFoldDB" id="A0A7C9EBW5"/>
<dbReference type="EMBL" id="GISG01201043">
    <property type="protein sequence ID" value="MBA4658568.1"/>
    <property type="molecule type" value="Transcribed_RNA"/>
</dbReference>
<reference evidence="3" key="1">
    <citation type="journal article" date="2013" name="J. Plant Res.">
        <title>Effect of fungi and light on seed germination of three Opuntia species from semiarid lands of central Mexico.</title>
        <authorList>
            <person name="Delgado-Sanchez P."/>
            <person name="Jimenez-Bremont J.F."/>
            <person name="Guerrero-Gonzalez Mde L."/>
            <person name="Flores J."/>
        </authorList>
    </citation>
    <scope>NUCLEOTIDE SEQUENCE</scope>
    <source>
        <tissue evidence="3">Cladode</tissue>
    </source>
</reference>
<feature type="transmembrane region" description="Helical" evidence="2">
    <location>
        <begin position="47"/>
        <end position="66"/>
    </location>
</feature>
<keyword evidence="2" id="KW-0472">Membrane</keyword>
<dbReference type="EMBL" id="GISG01201044">
    <property type="protein sequence ID" value="MBA4658569.1"/>
    <property type="molecule type" value="Transcribed_RNA"/>
</dbReference>
<feature type="compositionally biased region" description="Polar residues" evidence="1">
    <location>
        <begin position="9"/>
        <end position="21"/>
    </location>
</feature>
<accession>A0A7C9EBW5</accession>
<sequence>MMSTDRDSPTSTLISRLSSRPKSAHSLLSLRDLSLASSIPKGWKRSALAFFMVQCLLTIYGMKFPALHQNRALIASLWCISLAGTTISFFSGSIGMPTISSTHWGRGFLRVASRPMF</sequence>
<keyword evidence="2" id="KW-1133">Transmembrane helix</keyword>
<keyword evidence="2" id="KW-0812">Transmembrane</keyword>
<evidence type="ECO:0000256" key="2">
    <source>
        <dbReference type="SAM" id="Phobius"/>
    </source>
</evidence>
<protein>
    <submittedName>
        <fullName evidence="3">Uncharacterized protein</fullName>
    </submittedName>
</protein>
<feature type="region of interest" description="Disordered" evidence="1">
    <location>
        <begin position="1"/>
        <end position="21"/>
    </location>
</feature>
<evidence type="ECO:0000256" key="1">
    <source>
        <dbReference type="SAM" id="MobiDB-lite"/>
    </source>
</evidence>
<organism evidence="3">
    <name type="scientific">Opuntia streptacantha</name>
    <name type="common">Prickly pear cactus</name>
    <name type="synonym">Opuntia cardona</name>
    <dbReference type="NCBI Taxonomy" id="393608"/>
    <lineage>
        <taxon>Eukaryota</taxon>
        <taxon>Viridiplantae</taxon>
        <taxon>Streptophyta</taxon>
        <taxon>Embryophyta</taxon>
        <taxon>Tracheophyta</taxon>
        <taxon>Spermatophyta</taxon>
        <taxon>Magnoliopsida</taxon>
        <taxon>eudicotyledons</taxon>
        <taxon>Gunneridae</taxon>
        <taxon>Pentapetalae</taxon>
        <taxon>Caryophyllales</taxon>
        <taxon>Cactineae</taxon>
        <taxon>Cactaceae</taxon>
        <taxon>Opuntioideae</taxon>
        <taxon>Opuntia</taxon>
    </lineage>
</organism>